<dbReference type="Proteomes" id="UP000419144">
    <property type="component" value="Unassembled WGS sequence"/>
</dbReference>
<accession>A0A640KFM2</accession>
<gene>
    <name evidence="3" type="ORF">LtaPh_1816500</name>
</gene>
<comment type="caution">
    <text evidence="3">The sequence shown here is derived from an EMBL/GenBank/DDBJ whole genome shotgun (WGS) entry which is preliminary data.</text>
</comment>
<keyword evidence="2" id="KW-0732">Signal</keyword>
<evidence type="ECO:0000313" key="4">
    <source>
        <dbReference type="Proteomes" id="UP000419144"/>
    </source>
</evidence>
<feature type="region of interest" description="Disordered" evidence="1">
    <location>
        <begin position="231"/>
        <end position="330"/>
    </location>
</feature>
<organism evidence="3 4">
    <name type="scientific">Leishmania tarentolae</name>
    <name type="common">Sauroleishmania tarentolae</name>
    <dbReference type="NCBI Taxonomy" id="5689"/>
    <lineage>
        <taxon>Eukaryota</taxon>
        <taxon>Discoba</taxon>
        <taxon>Euglenozoa</taxon>
        <taxon>Kinetoplastea</taxon>
        <taxon>Metakinetoplastina</taxon>
        <taxon>Trypanosomatida</taxon>
        <taxon>Trypanosomatidae</taxon>
        <taxon>Leishmaniinae</taxon>
        <taxon>Leishmania</taxon>
        <taxon>lizard Leishmania</taxon>
    </lineage>
</organism>
<feature type="region of interest" description="Disordered" evidence="1">
    <location>
        <begin position="381"/>
        <end position="402"/>
    </location>
</feature>
<dbReference type="AlphaFoldDB" id="A0A640KFM2"/>
<dbReference type="VEuPathDB" id="TriTrypDB:LtaPh_1816500"/>
<dbReference type="OrthoDB" id="267271at2759"/>
<keyword evidence="4" id="KW-1185">Reference proteome</keyword>
<dbReference type="EMBL" id="BLBS01000023">
    <property type="protein sequence ID" value="GET87885.1"/>
    <property type="molecule type" value="Genomic_DNA"/>
</dbReference>
<feature type="compositionally biased region" description="Polar residues" evidence="1">
    <location>
        <begin position="265"/>
        <end position="281"/>
    </location>
</feature>
<feature type="signal peptide" evidence="2">
    <location>
        <begin position="1"/>
        <end position="20"/>
    </location>
</feature>
<feature type="chain" id="PRO_5024870495" evidence="2">
    <location>
        <begin position="21"/>
        <end position="622"/>
    </location>
</feature>
<feature type="compositionally biased region" description="Polar residues" evidence="1">
    <location>
        <begin position="385"/>
        <end position="395"/>
    </location>
</feature>
<evidence type="ECO:0000256" key="2">
    <source>
        <dbReference type="SAM" id="SignalP"/>
    </source>
</evidence>
<feature type="region of interest" description="Disordered" evidence="1">
    <location>
        <begin position="34"/>
        <end position="53"/>
    </location>
</feature>
<proteinExistence type="predicted"/>
<evidence type="ECO:0000313" key="3">
    <source>
        <dbReference type="EMBL" id="GET87885.1"/>
    </source>
</evidence>
<feature type="region of interest" description="Disordered" evidence="1">
    <location>
        <begin position="108"/>
        <end position="138"/>
    </location>
</feature>
<reference evidence="3" key="1">
    <citation type="submission" date="2019-11" db="EMBL/GenBank/DDBJ databases">
        <title>Leishmania tarentolae CDS.</title>
        <authorList>
            <person name="Goto Y."/>
            <person name="Yamagishi J."/>
        </authorList>
    </citation>
    <scope>NUCLEOTIDE SEQUENCE [LARGE SCALE GENOMIC DNA]</scope>
    <source>
        <strain evidence="3">Parrot Tar II</strain>
    </source>
</reference>
<protein>
    <submittedName>
        <fullName evidence="3">Uncharacterized protein</fullName>
    </submittedName>
</protein>
<feature type="compositionally biased region" description="Basic residues" evidence="1">
    <location>
        <begin position="108"/>
        <end position="118"/>
    </location>
</feature>
<sequence length="622" mass="67656">MPRSALPLHILLISLGGVFPSPLLKETAHVASSHPFPRTCAQPPSMRSMSESDRNHLPRIQGVAAFRKGEIATLPSMATPCRVSQPSPRFYTCAQTLQRIYVPRAPHHATKVSRSTHRRAPDVCSLRSVPSGSRENKKDMQCKHPYHLVPLAFFYRGLDGHYRDALRFAQTLEESQRTVIKFEERRCWLHLQENSASYLQRIGSTSKDPPHPAQKVQPKVILEAYESMSSVPESEFLHETQRSSSSTPQEMQEDPADNAAENGITAHNASATTGDSTQSHPATPPLVGGDDLLQTPYQTKTPLTPASAQFTNPSRHTVSKVDDPEEADELPEVLEQDSHQLVQTPLTRHATRSSIAHHYPDTAPCVAPVSKADLYTPALRDTSHENSTPTMNTSPLIGAPAGEREVLSPVNGLRNERLFEALRCVEAALQYATQLKASKSTAPSQLYSLDAVEPCLGYRDTQQLEPPQHTLHEEQAPCERTPVEEVLPHSETVLSNTLTPPRALQETGTVVVGSSPIADALAAAYQPMCREGGTPGKPLAAITAQYENDAAAQASPSHGSASTSAPSEERLLQMRLVVARAMVHSILGDTAAAHKALRLTNHIPSANTNESAVTVLVSSQSP</sequence>
<evidence type="ECO:0000256" key="1">
    <source>
        <dbReference type="SAM" id="MobiDB-lite"/>
    </source>
</evidence>
<name>A0A640KFM2_LEITA</name>
<feature type="compositionally biased region" description="Polar residues" evidence="1">
    <location>
        <begin position="295"/>
        <end position="316"/>
    </location>
</feature>